<reference evidence="1 2" key="2">
    <citation type="journal article" date="2022" name="Mol. Ecol. Resour.">
        <title>The genomes of chicory, endive, great burdock and yacon provide insights into Asteraceae paleo-polyploidization history and plant inulin production.</title>
        <authorList>
            <person name="Fan W."/>
            <person name="Wang S."/>
            <person name="Wang H."/>
            <person name="Wang A."/>
            <person name="Jiang F."/>
            <person name="Liu H."/>
            <person name="Zhao H."/>
            <person name="Xu D."/>
            <person name="Zhang Y."/>
        </authorList>
    </citation>
    <scope>NUCLEOTIDE SEQUENCE [LARGE SCALE GENOMIC DNA]</scope>
    <source>
        <strain evidence="2">cv. Yunnan</strain>
        <tissue evidence="1">Leaves</tissue>
    </source>
</reference>
<dbReference type="Proteomes" id="UP001056120">
    <property type="component" value="Linkage Group LG25"/>
</dbReference>
<evidence type="ECO:0000313" key="1">
    <source>
        <dbReference type="EMBL" id="KAI3705489.1"/>
    </source>
</evidence>
<protein>
    <submittedName>
        <fullName evidence="1">Uncharacterized protein</fullName>
    </submittedName>
</protein>
<comment type="caution">
    <text evidence="1">The sequence shown here is derived from an EMBL/GenBank/DDBJ whole genome shotgun (WGS) entry which is preliminary data.</text>
</comment>
<dbReference type="EMBL" id="CM042042">
    <property type="protein sequence ID" value="KAI3705489.1"/>
    <property type="molecule type" value="Genomic_DNA"/>
</dbReference>
<keyword evidence="2" id="KW-1185">Reference proteome</keyword>
<accession>A0ACB9A784</accession>
<proteinExistence type="predicted"/>
<organism evidence="1 2">
    <name type="scientific">Smallanthus sonchifolius</name>
    <dbReference type="NCBI Taxonomy" id="185202"/>
    <lineage>
        <taxon>Eukaryota</taxon>
        <taxon>Viridiplantae</taxon>
        <taxon>Streptophyta</taxon>
        <taxon>Embryophyta</taxon>
        <taxon>Tracheophyta</taxon>
        <taxon>Spermatophyta</taxon>
        <taxon>Magnoliopsida</taxon>
        <taxon>eudicotyledons</taxon>
        <taxon>Gunneridae</taxon>
        <taxon>Pentapetalae</taxon>
        <taxon>asterids</taxon>
        <taxon>campanulids</taxon>
        <taxon>Asterales</taxon>
        <taxon>Asteraceae</taxon>
        <taxon>Asteroideae</taxon>
        <taxon>Heliantheae alliance</taxon>
        <taxon>Millerieae</taxon>
        <taxon>Smallanthus</taxon>
    </lineage>
</organism>
<evidence type="ECO:0000313" key="2">
    <source>
        <dbReference type="Proteomes" id="UP001056120"/>
    </source>
</evidence>
<sequence length="87" mass="9046">MVSGFGNLLIGTRSRLLCPLTTVILSAAVDLSAFCFSDSTLLANIEHELCQSARLLPIPPEEKLLVVADSGGLIALVAAASNLLATH</sequence>
<gene>
    <name evidence="1" type="ORF">L1987_75728</name>
</gene>
<name>A0ACB9A784_9ASTR</name>
<reference evidence="2" key="1">
    <citation type="journal article" date="2022" name="Mol. Ecol. Resour.">
        <title>The genomes of chicory, endive, great burdock and yacon provide insights into Asteraceae palaeo-polyploidization history and plant inulin production.</title>
        <authorList>
            <person name="Fan W."/>
            <person name="Wang S."/>
            <person name="Wang H."/>
            <person name="Wang A."/>
            <person name="Jiang F."/>
            <person name="Liu H."/>
            <person name="Zhao H."/>
            <person name="Xu D."/>
            <person name="Zhang Y."/>
        </authorList>
    </citation>
    <scope>NUCLEOTIDE SEQUENCE [LARGE SCALE GENOMIC DNA]</scope>
    <source>
        <strain evidence="2">cv. Yunnan</strain>
    </source>
</reference>